<proteinExistence type="predicted"/>
<dbReference type="PANTHER" id="PTHR37481:SF1">
    <property type="entry name" value="LIPOPOLYSACCHARIDE EXPORT SYSTEM PROTEIN LPTC"/>
    <property type="match status" value="1"/>
</dbReference>
<evidence type="ECO:0000313" key="6">
    <source>
        <dbReference type="EMBL" id="MDR5898099.1"/>
    </source>
</evidence>
<dbReference type="InterPro" id="IPR052363">
    <property type="entry name" value="LPS_export_LptC"/>
</dbReference>
<dbReference type="Proteomes" id="UP001254564">
    <property type="component" value="Unassembled WGS sequence"/>
</dbReference>
<accession>A0ABU1H1B8</accession>
<comment type="caution">
    <text evidence="6">The sequence shown here is derived from an EMBL/GenBank/DDBJ whole genome shotgun (WGS) entry which is preliminary data.</text>
</comment>
<dbReference type="InterPro" id="IPR026265">
    <property type="entry name" value="LptC"/>
</dbReference>
<evidence type="ECO:0000256" key="5">
    <source>
        <dbReference type="ARBA" id="ARBA00023136"/>
    </source>
</evidence>
<evidence type="ECO:0000256" key="4">
    <source>
        <dbReference type="ARBA" id="ARBA00022989"/>
    </source>
</evidence>
<reference evidence="6 7" key="1">
    <citation type="submission" date="2023-04" db="EMBL/GenBank/DDBJ databases">
        <title>A long-awaited taxogenomic arrangement of the family Halomonadaceae.</title>
        <authorList>
            <person name="De La Haba R."/>
            <person name="Chuvochina M."/>
            <person name="Wittouck S."/>
            <person name="Arahal D.R."/>
            <person name="Sanchez-Porro C."/>
            <person name="Hugenholtz P."/>
            <person name="Ventosa A."/>
        </authorList>
    </citation>
    <scope>NUCLEOTIDE SEQUENCE [LARGE SCALE GENOMIC DNA]</scope>
    <source>
        <strain evidence="6 7">DSM 21020</strain>
    </source>
</reference>
<name>A0ABU1H1B8_9GAMM</name>
<keyword evidence="5" id="KW-0472">Membrane</keyword>
<dbReference type="RefSeq" id="WP_309655011.1">
    <property type="nucleotide sequence ID" value="NZ_JARWAN010000004.1"/>
</dbReference>
<protein>
    <submittedName>
        <fullName evidence="6">LPS export ABC transporter periplasmic protein LptC</fullName>
    </submittedName>
</protein>
<keyword evidence="3" id="KW-0812">Transmembrane</keyword>
<dbReference type="Gene3D" id="2.60.450.10">
    <property type="entry name" value="Lipopolysaccharide (LPS) transport protein A like domain"/>
    <property type="match status" value="1"/>
</dbReference>
<keyword evidence="4" id="KW-1133">Transmembrane helix</keyword>
<evidence type="ECO:0000256" key="1">
    <source>
        <dbReference type="ARBA" id="ARBA00022475"/>
    </source>
</evidence>
<evidence type="ECO:0000313" key="7">
    <source>
        <dbReference type="Proteomes" id="UP001254564"/>
    </source>
</evidence>
<dbReference type="NCBIfam" id="TIGR04409">
    <property type="entry name" value="LptC_YrbK"/>
    <property type="match status" value="1"/>
</dbReference>
<evidence type="ECO:0000256" key="2">
    <source>
        <dbReference type="ARBA" id="ARBA00022519"/>
    </source>
</evidence>
<dbReference type="InterPro" id="IPR010664">
    <property type="entry name" value="LipoPS_assembly_LptC-rel"/>
</dbReference>
<dbReference type="PANTHER" id="PTHR37481">
    <property type="entry name" value="LIPOPOLYSACCHARIDE EXPORT SYSTEM PROTEIN LPTC"/>
    <property type="match status" value="1"/>
</dbReference>
<keyword evidence="2" id="KW-0997">Cell inner membrane</keyword>
<dbReference type="Pfam" id="PF06835">
    <property type="entry name" value="LptC"/>
    <property type="match status" value="1"/>
</dbReference>
<evidence type="ECO:0000256" key="3">
    <source>
        <dbReference type="ARBA" id="ARBA00022692"/>
    </source>
</evidence>
<organism evidence="6 7">
    <name type="scientific">Vreelandella vilamensis</name>
    <dbReference type="NCBI Taxonomy" id="531309"/>
    <lineage>
        <taxon>Bacteria</taxon>
        <taxon>Pseudomonadati</taxon>
        <taxon>Pseudomonadota</taxon>
        <taxon>Gammaproteobacteria</taxon>
        <taxon>Oceanospirillales</taxon>
        <taxon>Halomonadaceae</taxon>
        <taxon>Vreelandella</taxon>
    </lineage>
</organism>
<gene>
    <name evidence="6" type="primary">lptC</name>
    <name evidence="6" type="ORF">QC823_03720</name>
</gene>
<keyword evidence="7" id="KW-1185">Reference proteome</keyword>
<dbReference type="EMBL" id="JARWAN010000004">
    <property type="protein sequence ID" value="MDR5898099.1"/>
    <property type="molecule type" value="Genomic_DNA"/>
</dbReference>
<sequence>MPIQRFKNRILLLALVVGLGTLLAWWDLYDRDSVVLDPKAQAQEPSHVVKNATLTLFDNSGERHQVLRTAQLTHTPERTITQLVAPQATLFDNQQRRWHASAERGTIDQRKHLILSDNAQIRAPEEDWQLETEQLHYDSDTAYAYSNTPVRLQQPPQHMQAQRMEVWLNLDALRLTGNVRGYHPVVALDEDSP</sequence>
<keyword evidence="1" id="KW-1003">Cell membrane</keyword>